<dbReference type="InterPro" id="IPR057135">
    <property type="entry name" value="At4g27190-like_LRR"/>
</dbReference>
<dbReference type="PANTHER" id="PTHR33463">
    <property type="entry name" value="NB-ARC DOMAIN-CONTAINING PROTEIN-RELATED"/>
    <property type="match status" value="1"/>
</dbReference>
<protein>
    <recommendedName>
        <fullName evidence="3">AAA+ ATPase domain-containing protein</fullName>
    </recommendedName>
</protein>
<sequence length="2168" mass="244688">MALESVVGAIISKIAELMVEPVGRQFRYMFCFNHFVEEFNERKQNLDSAKGRLQDDVKAAERNAEEIYKDVKKWLEDANNEIEGAKPLEIEIGKNGKCFNWCPNCMRQFKLSKALAKKSKIFTKLVERSEKFKTLAQKAPPQPMYFLPSKEFTPSKSSEEALEQIMEALKDDKVNMIGLRGMGGVGKTTLVKEVARIAKELPLFPEVLMATVSQNPTVMGIQDQLADSLHLKFEKAREDGRASELWQRLQGKKMLIILDDVWKLIDLKEIGIPFGDDHRGCKILLTTRLQDICSSMECQQTVLLRVLTEDEALVLFRTNAGLRDGDSTLNTVARKVARECQGLPIALVTVGRALRGKSKDEWDVALIELKNSQFPDMEHIDERRTAYACLKLSYDYLNRDATKLCFLICCLFPEDYNIPIEDLRRYAVGYKLHQDVESIGDAKKRVCVEIKKLKDCCMLLDTGNDEHVKMHDLVRDVAIRIASSKEYGFMVKAGIGLKEWPMNIKSFEACTTISLMGNKLAELPEGLVCPQLKVLLLELDYGLNVPQRFFEGMKEIEVLSLKGGRLSLQSLELSTKLQSLVLISCGCKDLIWLRKLQRLKILVFQWCSSIEELPDEIGELKELRLLDVTGCRRLRRIPVNLIGRLKKLEELLIGQYSFDGWDVVGCDSTGGMNASLTELNSLSQLAVLSLTIPKVECIPRDFVFPVSLRKYHIMLGNGFVARGYPTSTNLRFVARGYPTSTRLNLAGTSLNVKTFEQLFLHKLEFVKVRACGDVFILFPARLRQGLKNLKELIVASCESLEEVFELEESDEGSSEEKELPLLSSLTKLQLSKLPELKCIWKGPTRNVSLQSLVVLQLGFLDKLTFIFTPSLAQSLPKLESLRIGECGELKHIIREEDGEREIIPESLCFPQLKKIKISFCDKLEYLVPVSLSHNRDGIIKFPQLTELYLELRSNYSFLGPRNFDAQLPLKRLTIKRHEEVGNWLPQLQQNGFLQSLEYVHLDDCGDVRAPFPAKLLQALKNLKSVEIEDCKSLEEVFELGEADEGSSEEKELPLLSSLIELQLSKLPELKCIWKGPTRNVSLENLVDLEVSYLNKLTFIFTPSLAQSLPKLETLQIKTCGELKHIIREEDGEREIIPESPCFPQLKTLRIYDCGKLEYVFPVSVSLTLQSLPQLDRLEIRDCRELKHIIREEDGEREIIPESPRFPKLKTLRISECGKLEYVFPVSVSPSLPNLEEMTIDGADNLKQIFYSGEGDALPTDGIIKFPRLSELSLCSRSNYSFFGPTNFAAQLPSLQYLKIDGHKELGNFSAQLQGLTNLETLSLKSLPDMRCIWKGLVLIKLTTLEMATHGEQNGSLQRLECVRVNECGDVTAKFLQINLRTLKEVIVDSCESLEEIFELGEADEGSSDEKELPLLSSLTKLQLSKLPELKCLWKGPTGHVSLQSIVFLKLGSLDKLTFIFTTSLAQSLPKLERLDIRDCGELKHIIREEDGEREIIPESPRFPKLKKIFIEGCGKLKYVFTVSVSPSLPNLEEMTIDRADNLKQIFYSGEGDALPTDAIIKFPRLRKLSLKLRSNYSFLGPTNFGAQLPLKHLTIEGHEEVGNWLAQLQQNGFLQSLEYVHLDDCGDVRAPFPAKLLQALKNLKSVEVKDCKSLEEVFELGEADEGSSDEKELPLLSSLTNLQLSKLPELKCIWKGPTGHVSLQSLVFLELGSLNKLTFIFTASLARSLLKLERLEISDCGELKHIIREEDGEREIIPESPCFPQLKTIDISGCDKLEYVFPVSVSLTLQSLPKLETLDIRDCGELKHIIREEDGEREIITESPRFPKLKEIFIEGCGKLEYVFTVSVSPSLPNLEEMTIDRADNLKQIFYSGEGDALPTDGIIKFPRLSELSLCSRSNYSFFGPKNFAAQLPSLQILKINGHKELGNLSAQLQGLTDLKTLRLESLPDMRCIWKGLVLSKLTTLMVVECKGLTHVFTRSMIVSLVQLKVLQILSCEELEQIIAKDDVGNEQILLGDHLQSLCFSNLCEIEIKECNKLKSLFPVAMVSGLPKLQTLKVSEASQLLGVFGQDDHALPVNVEKEMVLPNLIVLSLEQLSSIVCFSFRCCDFLFPRLERLKVHQCPKLTTKFATTPDGSMSAQSEVSEVAEDSSINREWTRNNGQGWLAVT</sequence>
<reference evidence="4" key="1">
    <citation type="journal article" date="2020" name="bioRxiv">
        <title>Hybrid origin of Populus tomentosa Carr. identified through genome sequencing and phylogenomic analysis.</title>
        <authorList>
            <person name="An X."/>
            <person name="Gao K."/>
            <person name="Chen Z."/>
            <person name="Li J."/>
            <person name="Yang X."/>
            <person name="Yang X."/>
            <person name="Zhou J."/>
            <person name="Guo T."/>
            <person name="Zhao T."/>
            <person name="Huang S."/>
            <person name="Miao D."/>
            <person name="Khan W.U."/>
            <person name="Rao P."/>
            <person name="Ye M."/>
            <person name="Lei B."/>
            <person name="Liao W."/>
            <person name="Wang J."/>
            <person name="Ji L."/>
            <person name="Li Y."/>
            <person name="Guo B."/>
            <person name="Mustafa N.S."/>
            <person name="Li S."/>
            <person name="Yun Q."/>
            <person name="Keller S.R."/>
            <person name="Mao J."/>
            <person name="Zhang R."/>
            <person name="Strauss S.H."/>
        </authorList>
    </citation>
    <scope>NUCLEOTIDE SEQUENCE</scope>
    <source>
        <strain evidence="4">GM15</strain>
        <tissue evidence="4">Leaf</tissue>
    </source>
</reference>
<feature type="domain" description="AAA+ ATPase" evidence="3">
    <location>
        <begin position="173"/>
        <end position="307"/>
    </location>
</feature>
<dbReference type="FunFam" id="3.40.50.300:FF:001091">
    <property type="entry name" value="Probable disease resistance protein At1g61300"/>
    <property type="match status" value="1"/>
</dbReference>
<keyword evidence="5" id="KW-1185">Reference proteome</keyword>
<dbReference type="OrthoDB" id="786439at2759"/>
<dbReference type="InterPro" id="IPR050905">
    <property type="entry name" value="Plant_NBS-LRR"/>
</dbReference>
<dbReference type="SMART" id="SM00382">
    <property type="entry name" value="AAA"/>
    <property type="match status" value="1"/>
</dbReference>
<dbReference type="PANTHER" id="PTHR33463:SF135">
    <property type="entry name" value="RESISTANCE PROTEIN RPS2, PUTATIVE-RELATED"/>
    <property type="match status" value="1"/>
</dbReference>
<gene>
    <name evidence="4" type="ORF">POTOM_006802</name>
</gene>
<keyword evidence="2" id="KW-0175">Coiled coil</keyword>
<dbReference type="GO" id="GO:0006952">
    <property type="term" value="P:defense response"/>
    <property type="evidence" value="ECO:0007669"/>
    <property type="project" value="UniProtKB-KW"/>
</dbReference>
<proteinExistence type="predicted"/>
<evidence type="ECO:0000256" key="2">
    <source>
        <dbReference type="SAM" id="Coils"/>
    </source>
</evidence>
<evidence type="ECO:0000313" key="4">
    <source>
        <dbReference type="EMBL" id="KAG6790639.1"/>
    </source>
</evidence>
<dbReference type="InterPro" id="IPR003593">
    <property type="entry name" value="AAA+_ATPase"/>
</dbReference>
<evidence type="ECO:0000313" key="5">
    <source>
        <dbReference type="Proteomes" id="UP000886885"/>
    </source>
</evidence>
<name>A0A8X8DG22_POPTO</name>
<organism evidence="4 5">
    <name type="scientific">Populus tomentosa</name>
    <name type="common">Chinese white poplar</name>
    <dbReference type="NCBI Taxonomy" id="118781"/>
    <lineage>
        <taxon>Eukaryota</taxon>
        <taxon>Viridiplantae</taxon>
        <taxon>Streptophyta</taxon>
        <taxon>Embryophyta</taxon>
        <taxon>Tracheophyta</taxon>
        <taxon>Spermatophyta</taxon>
        <taxon>Magnoliopsida</taxon>
        <taxon>eudicotyledons</taxon>
        <taxon>Gunneridae</taxon>
        <taxon>Pentapetalae</taxon>
        <taxon>rosids</taxon>
        <taxon>fabids</taxon>
        <taxon>Malpighiales</taxon>
        <taxon>Salicaceae</taxon>
        <taxon>Saliceae</taxon>
        <taxon>Populus</taxon>
    </lineage>
</organism>
<evidence type="ECO:0000259" key="3">
    <source>
        <dbReference type="SMART" id="SM00382"/>
    </source>
</evidence>
<dbReference type="Proteomes" id="UP000886885">
    <property type="component" value="Chromosome 1D"/>
</dbReference>
<dbReference type="GO" id="GO:0043531">
    <property type="term" value="F:ADP binding"/>
    <property type="evidence" value="ECO:0007669"/>
    <property type="project" value="InterPro"/>
</dbReference>
<dbReference type="EMBL" id="JAAWWB010000002">
    <property type="protein sequence ID" value="KAG6790639.1"/>
    <property type="molecule type" value="Genomic_DNA"/>
</dbReference>
<evidence type="ECO:0000256" key="1">
    <source>
        <dbReference type="ARBA" id="ARBA00022821"/>
    </source>
</evidence>
<dbReference type="InterPro" id="IPR002182">
    <property type="entry name" value="NB-ARC"/>
</dbReference>
<accession>A0A8X8DG22</accession>
<comment type="caution">
    <text evidence="4">The sequence shown here is derived from an EMBL/GenBank/DDBJ whole genome shotgun (WGS) entry which is preliminary data.</text>
</comment>
<dbReference type="Pfam" id="PF00931">
    <property type="entry name" value="NB-ARC"/>
    <property type="match status" value="1"/>
</dbReference>
<feature type="coiled-coil region" evidence="2">
    <location>
        <begin position="36"/>
        <end position="77"/>
    </location>
</feature>
<dbReference type="Pfam" id="PF23247">
    <property type="entry name" value="LRR_RPS2"/>
    <property type="match status" value="7"/>
</dbReference>
<keyword evidence="1" id="KW-0611">Plant defense</keyword>